<dbReference type="EMBL" id="CAAE01018228">
    <property type="protein sequence ID" value="CAG13817.1"/>
    <property type="molecule type" value="Genomic_DNA"/>
</dbReference>
<proteinExistence type="predicted"/>
<comment type="caution">
    <text evidence="2">The sequence shown here is derived from an EMBL/GenBank/DDBJ whole genome shotgun (WGS) entry which is preliminary data.</text>
</comment>
<reference evidence="2" key="2">
    <citation type="submission" date="2004-02" db="EMBL/GenBank/DDBJ databases">
        <authorList>
            <consortium name="Genoscope"/>
            <consortium name="Whitehead Institute Centre for Genome Research"/>
        </authorList>
    </citation>
    <scope>NUCLEOTIDE SEQUENCE</scope>
</reference>
<dbReference type="KEGG" id="tng:GSTEN00038413G001"/>
<evidence type="ECO:0000313" key="2">
    <source>
        <dbReference type="EMBL" id="CAG13817.1"/>
    </source>
</evidence>
<protein>
    <submittedName>
        <fullName evidence="2">(spotted green pufferfish) hypothetical protein</fullName>
    </submittedName>
</protein>
<feature type="non-terminal residue" evidence="2">
    <location>
        <position position="1"/>
    </location>
</feature>
<feature type="region of interest" description="Disordered" evidence="1">
    <location>
        <begin position="17"/>
        <end position="51"/>
    </location>
</feature>
<feature type="compositionally biased region" description="Polar residues" evidence="1">
    <location>
        <begin position="26"/>
        <end position="45"/>
    </location>
</feature>
<reference evidence="2" key="1">
    <citation type="journal article" date="2004" name="Nature">
        <title>Genome duplication in the teleost fish Tetraodon nigroviridis reveals the early vertebrate proto-karyotype.</title>
        <authorList>
            <person name="Jaillon O."/>
            <person name="Aury J.-M."/>
            <person name="Brunet F."/>
            <person name="Petit J.-L."/>
            <person name="Stange-Thomann N."/>
            <person name="Mauceli E."/>
            <person name="Bouneau L."/>
            <person name="Fischer C."/>
            <person name="Ozouf-Costaz C."/>
            <person name="Bernot A."/>
            <person name="Nicaud S."/>
            <person name="Jaffe D."/>
            <person name="Fisher S."/>
            <person name="Lutfalla G."/>
            <person name="Dossat C."/>
            <person name="Segurens B."/>
            <person name="Dasilva C."/>
            <person name="Salanoubat M."/>
            <person name="Levy M."/>
            <person name="Boudet N."/>
            <person name="Castellano S."/>
            <person name="Anthouard V."/>
            <person name="Jubin C."/>
            <person name="Castelli V."/>
            <person name="Katinka M."/>
            <person name="Vacherie B."/>
            <person name="Biemont C."/>
            <person name="Skalli Z."/>
            <person name="Cattolico L."/>
            <person name="Poulain J."/>
            <person name="De Berardinis V."/>
            <person name="Cruaud C."/>
            <person name="Duprat S."/>
            <person name="Brottier P."/>
            <person name="Coutanceau J.-P."/>
            <person name="Gouzy J."/>
            <person name="Parra G."/>
            <person name="Lardier G."/>
            <person name="Chapple C."/>
            <person name="McKernan K.J."/>
            <person name="McEwan P."/>
            <person name="Bosak S."/>
            <person name="Kellis M."/>
            <person name="Volff J.-N."/>
            <person name="Guigo R."/>
            <person name="Zody M.C."/>
            <person name="Mesirov J."/>
            <person name="Lindblad-Toh K."/>
            <person name="Birren B."/>
            <person name="Nusbaum C."/>
            <person name="Kahn D."/>
            <person name="Robinson-Rechavi M."/>
            <person name="Laudet V."/>
            <person name="Schachter V."/>
            <person name="Quetier F."/>
            <person name="Saurin W."/>
            <person name="Scarpelli C."/>
            <person name="Wincker P."/>
            <person name="Lander E.S."/>
            <person name="Weissenbach J."/>
            <person name="Roest Crollius H."/>
        </authorList>
    </citation>
    <scope>NUCLEOTIDE SEQUENCE [LARGE SCALE GENOMIC DNA]</scope>
</reference>
<name>Q4RCR6_TETNG</name>
<accession>Q4RCR6</accession>
<dbReference type="AlphaFoldDB" id="Q4RCR6"/>
<gene>
    <name evidence="2" type="ORF">GSTENG00038413001</name>
</gene>
<organism evidence="2">
    <name type="scientific">Tetraodon nigroviridis</name>
    <name type="common">Spotted green pufferfish</name>
    <name type="synonym">Chelonodon nigroviridis</name>
    <dbReference type="NCBI Taxonomy" id="99883"/>
    <lineage>
        <taxon>Eukaryota</taxon>
        <taxon>Metazoa</taxon>
        <taxon>Chordata</taxon>
        <taxon>Craniata</taxon>
        <taxon>Vertebrata</taxon>
        <taxon>Euteleostomi</taxon>
        <taxon>Actinopterygii</taxon>
        <taxon>Neopterygii</taxon>
        <taxon>Teleostei</taxon>
        <taxon>Neoteleostei</taxon>
        <taxon>Acanthomorphata</taxon>
        <taxon>Eupercaria</taxon>
        <taxon>Tetraodontiformes</taxon>
        <taxon>Tetradontoidea</taxon>
        <taxon>Tetraodontidae</taxon>
        <taxon>Tetraodon</taxon>
    </lineage>
</organism>
<sequence>LGDKAAFHLAEVSAPHIKPSVVPQPEANTRTPLTPSNEHQATQAESGEKGLVASRLKLELVNKGDKHNRKFNL</sequence>
<evidence type="ECO:0000256" key="1">
    <source>
        <dbReference type="SAM" id="MobiDB-lite"/>
    </source>
</evidence>